<dbReference type="EMBL" id="BSDY01000041">
    <property type="protein sequence ID" value="GLI58247.1"/>
    <property type="molecule type" value="Genomic_DNA"/>
</dbReference>
<keyword evidence="3" id="KW-1185">Reference proteome</keyword>
<organism evidence="2 3">
    <name type="scientific">Propionigenium maris DSM 9537</name>
    <dbReference type="NCBI Taxonomy" id="1123000"/>
    <lineage>
        <taxon>Bacteria</taxon>
        <taxon>Fusobacteriati</taxon>
        <taxon>Fusobacteriota</taxon>
        <taxon>Fusobacteriia</taxon>
        <taxon>Fusobacteriales</taxon>
        <taxon>Fusobacteriaceae</taxon>
        <taxon>Propionigenium</taxon>
    </lineage>
</organism>
<gene>
    <name evidence="2" type="ORF">PM10SUCC1_37610</name>
</gene>
<dbReference type="AlphaFoldDB" id="A0A9W6LPZ9"/>
<dbReference type="Proteomes" id="UP001144471">
    <property type="component" value="Unassembled WGS sequence"/>
</dbReference>
<feature type="signal peptide" evidence="1">
    <location>
        <begin position="1"/>
        <end position="25"/>
    </location>
</feature>
<accession>A0A9W6LPZ9</accession>
<dbReference type="RefSeq" id="WP_281837961.1">
    <property type="nucleotide sequence ID" value="NZ_BSDY01000041.1"/>
</dbReference>
<feature type="chain" id="PRO_5040961623" description="Lipoprotein" evidence="1">
    <location>
        <begin position="26"/>
        <end position="53"/>
    </location>
</feature>
<name>A0A9W6LPZ9_9FUSO</name>
<keyword evidence="1" id="KW-0732">Signal</keyword>
<proteinExistence type="predicted"/>
<evidence type="ECO:0000313" key="2">
    <source>
        <dbReference type="EMBL" id="GLI58247.1"/>
    </source>
</evidence>
<comment type="caution">
    <text evidence="2">The sequence shown here is derived from an EMBL/GenBank/DDBJ whole genome shotgun (WGS) entry which is preliminary data.</text>
</comment>
<evidence type="ECO:0008006" key="4">
    <source>
        <dbReference type="Google" id="ProtNLM"/>
    </source>
</evidence>
<sequence>MRVLIMSLGMLILSGCALVKLPVKAATTAVDVALTGVDIVTDVAGKAVDVATD</sequence>
<dbReference type="PROSITE" id="PS51257">
    <property type="entry name" value="PROKAR_LIPOPROTEIN"/>
    <property type="match status" value="1"/>
</dbReference>
<protein>
    <recommendedName>
        <fullName evidence="4">Lipoprotein</fullName>
    </recommendedName>
</protein>
<evidence type="ECO:0000256" key="1">
    <source>
        <dbReference type="SAM" id="SignalP"/>
    </source>
</evidence>
<evidence type="ECO:0000313" key="3">
    <source>
        <dbReference type="Proteomes" id="UP001144471"/>
    </source>
</evidence>
<reference evidence="2" key="1">
    <citation type="submission" date="2022-12" db="EMBL/GenBank/DDBJ databases">
        <title>Reference genome sequencing for broad-spectrum identification of bacterial and archaeal isolates by mass spectrometry.</title>
        <authorList>
            <person name="Sekiguchi Y."/>
            <person name="Tourlousse D.M."/>
        </authorList>
    </citation>
    <scope>NUCLEOTIDE SEQUENCE</scope>
    <source>
        <strain evidence="2">10succ1</strain>
    </source>
</reference>